<feature type="transmembrane region" description="Helical" evidence="1">
    <location>
        <begin position="128"/>
        <end position="149"/>
    </location>
</feature>
<keyword evidence="3" id="KW-1185">Reference proteome</keyword>
<proteinExistence type="predicted"/>
<dbReference type="InterPro" id="IPR024529">
    <property type="entry name" value="ECF_trnsprt_substrate-spec"/>
</dbReference>
<dbReference type="AlphaFoldDB" id="A0A6N4TK01"/>
<keyword evidence="1" id="KW-0472">Membrane</keyword>
<feature type="transmembrane region" description="Helical" evidence="1">
    <location>
        <begin position="58"/>
        <end position="75"/>
    </location>
</feature>
<evidence type="ECO:0000313" key="3">
    <source>
        <dbReference type="Proteomes" id="UP000464754"/>
    </source>
</evidence>
<sequence length="196" mass="21448">MRNKKTANMVTFAMLLAIEVVLAFTPLGFLRIGFLSITMLHIPVIICAMYLGPKYGAAMGFVMGFCSFYNATFQPSPTSFCFTPFYSIAGISGNFYSLLIAFIPRIALGYFSGLVYQKLKGKKLAPALSGITGALVNTVGVLGGIWIFFKEPYEQVLGEAIITLFMTTIWINSIAEIIVAIIAATTLHQAIKHQHK</sequence>
<dbReference type="Gene3D" id="1.10.1760.20">
    <property type="match status" value="1"/>
</dbReference>
<feature type="transmembrane region" description="Helical" evidence="1">
    <location>
        <begin position="161"/>
        <end position="187"/>
    </location>
</feature>
<dbReference type="EMBL" id="AP019695">
    <property type="protein sequence ID" value="BBK22412.1"/>
    <property type="molecule type" value="Genomic_DNA"/>
</dbReference>
<feature type="transmembrane region" description="Helical" evidence="1">
    <location>
        <begin position="95"/>
        <end position="116"/>
    </location>
</feature>
<keyword evidence="1" id="KW-0812">Transmembrane</keyword>
<keyword evidence="1" id="KW-1133">Transmembrane helix</keyword>
<dbReference type="Proteomes" id="UP000464754">
    <property type="component" value="Chromosome"/>
</dbReference>
<dbReference type="GO" id="GO:0022857">
    <property type="term" value="F:transmembrane transporter activity"/>
    <property type="evidence" value="ECO:0007669"/>
    <property type="project" value="InterPro"/>
</dbReference>
<dbReference type="Pfam" id="PF12822">
    <property type="entry name" value="ECF_trnsprt"/>
    <property type="match status" value="1"/>
</dbReference>
<evidence type="ECO:0000313" key="2">
    <source>
        <dbReference type="EMBL" id="BBK22412.1"/>
    </source>
</evidence>
<evidence type="ECO:0000256" key="1">
    <source>
        <dbReference type="SAM" id="Phobius"/>
    </source>
</evidence>
<gene>
    <name evidence="2" type="ORF">Aargi30884_13150</name>
</gene>
<organism evidence="2 3">
    <name type="scientific">Amedibacterium intestinale</name>
    <dbReference type="NCBI Taxonomy" id="2583452"/>
    <lineage>
        <taxon>Bacteria</taxon>
        <taxon>Bacillati</taxon>
        <taxon>Bacillota</taxon>
        <taxon>Erysipelotrichia</taxon>
        <taxon>Erysipelotrichales</taxon>
        <taxon>Erysipelotrichaceae</taxon>
        <taxon>Amedibacterium</taxon>
    </lineage>
</organism>
<protein>
    <submittedName>
        <fullName evidence="2">Membrane protein</fullName>
    </submittedName>
</protein>
<dbReference type="KEGG" id="aarg:Aargi30884_13150"/>
<dbReference type="RefSeq" id="WP_118318194.1">
    <property type="nucleotide sequence ID" value="NZ_AP019695.1"/>
</dbReference>
<name>A0A6N4TK01_9FIRM</name>
<accession>A0A6N4TK01</accession>
<reference evidence="3" key="1">
    <citation type="submission" date="2019-05" db="EMBL/GenBank/DDBJ databases">
        <title>Complete genome sequencing of Absiella argi strain JCM 30884.</title>
        <authorList>
            <person name="Sakamoto M."/>
            <person name="Murakami T."/>
            <person name="Mori H."/>
        </authorList>
    </citation>
    <scope>NUCLEOTIDE SEQUENCE [LARGE SCALE GENOMIC DNA]</scope>
    <source>
        <strain evidence="3">JCM 30884</strain>
    </source>
</reference>